<reference evidence="3 4" key="1">
    <citation type="submission" date="2011-02" db="EMBL/GenBank/DDBJ databases">
        <authorList>
            <person name="Muzny D."/>
            <person name="Qin X."/>
            <person name="Buhay C."/>
            <person name="Dugan-Rocha S."/>
            <person name="Ding Y."/>
            <person name="Chen G."/>
            <person name="Hawes A."/>
            <person name="Holder M."/>
            <person name="Jhangiani S."/>
            <person name="Johnson A."/>
            <person name="Khan Z."/>
            <person name="Li Z."/>
            <person name="Liu W."/>
            <person name="Liu X."/>
            <person name="Perez L."/>
            <person name="Shen H."/>
            <person name="Wang Q."/>
            <person name="Watt J."/>
            <person name="Xi L."/>
            <person name="Xin Y."/>
            <person name="Zhou J."/>
            <person name="Deng J."/>
            <person name="Jiang H."/>
            <person name="Liu Y."/>
            <person name="Qu J."/>
            <person name="Song X.-Z."/>
            <person name="Zhang L."/>
            <person name="Villasana D."/>
            <person name="Johnson A."/>
            <person name="Liu J."/>
            <person name="Liyanage D."/>
            <person name="Lorensuhewa L."/>
            <person name="Robinson T."/>
            <person name="Song A."/>
            <person name="Song B.-B."/>
            <person name="Dinh H."/>
            <person name="Thornton R."/>
            <person name="Coyle M."/>
            <person name="Francisco L."/>
            <person name="Jackson L."/>
            <person name="Javaid M."/>
            <person name="Korchina V."/>
            <person name="Kovar C."/>
            <person name="Mata R."/>
            <person name="Mathew T."/>
            <person name="Ngo R."/>
            <person name="Nguyen L."/>
            <person name="Nguyen N."/>
            <person name="Okwuonu G."/>
            <person name="Ongeri F."/>
            <person name="Pham C."/>
            <person name="Simmons D."/>
            <person name="Wilczek-Boney K."/>
            <person name="Hale W."/>
            <person name="Jakkamsetti A."/>
            <person name="Pham P."/>
            <person name="Ruth R."/>
            <person name="San Lucas F."/>
            <person name="Warren J."/>
            <person name="Zhang J."/>
            <person name="Zhao Z."/>
            <person name="Zhou C."/>
            <person name="Zhu D."/>
            <person name="Lee S."/>
            <person name="Bess C."/>
            <person name="Blankenburg K."/>
            <person name="Forbes L."/>
            <person name="Fu Q."/>
            <person name="Gubbala S."/>
            <person name="Hirani K."/>
            <person name="Jayaseelan J.C."/>
            <person name="Lara F."/>
            <person name="Munidasa M."/>
            <person name="Palculict T."/>
            <person name="Patil S."/>
            <person name="Pu L.-L."/>
            <person name="Saada N."/>
            <person name="Tang L."/>
            <person name="Weissenberger G."/>
            <person name="Zhu Y."/>
            <person name="Hemphill L."/>
            <person name="Shang Y."/>
            <person name="Youmans B."/>
            <person name="Ayvaz T."/>
            <person name="Ross M."/>
            <person name="Santibanez J."/>
            <person name="Aqrawi P."/>
            <person name="Gross S."/>
            <person name="Joshi V."/>
            <person name="Fowler G."/>
            <person name="Nazareth L."/>
            <person name="Reid J."/>
            <person name="Worley K."/>
            <person name="Petrosino J."/>
            <person name="Highlander S."/>
            <person name="Gibbs R."/>
        </authorList>
    </citation>
    <scope>NUCLEOTIDE SEQUENCE [LARGE SCALE GENOMIC DNA]</scope>
    <source>
        <strain evidence="3 4">DSM 15829</strain>
    </source>
</reference>
<evidence type="ECO:0000256" key="2">
    <source>
        <dbReference type="SAM" id="MobiDB-lite"/>
    </source>
</evidence>
<dbReference type="Proteomes" id="UP000005947">
    <property type="component" value="Unassembled WGS sequence"/>
</dbReference>
<gene>
    <name evidence="3" type="ORF">HMPREF0091_10484</name>
</gene>
<feature type="compositionally biased region" description="Polar residues" evidence="2">
    <location>
        <begin position="53"/>
        <end position="95"/>
    </location>
</feature>
<comment type="caution">
    <text evidence="3">The sequence shown here is derived from an EMBL/GenBank/DDBJ whole genome shotgun (WGS) entry which is preliminary data.</text>
</comment>
<proteinExistence type="inferred from homology"/>
<keyword evidence="4" id="KW-1185">Reference proteome</keyword>
<comment type="similarity">
    <text evidence="1">Belongs to the asp23 family.</text>
</comment>
<organism evidence="3 4">
    <name type="scientific">Fannyhessea vaginae DSM 15829</name>
    <dbReference type="NCBI Taxonomy" id="525256"/>
    <lineage>
        <taxon>Bacteria</taxon>
        <taxon>Bacillati</taxon>
        <taxon>Actinomycetota</taxon>
        <taxon>Coriobacteriia</taxon>
        <taxon>Coriobacteriales</taxon>
        <taxon>Atopobiaceae</taxon>
        <taxon>Fannyhessea</taxon>
    </lineage>
</organism>
<dbReference type="eggNOG" id="COG1302">
    <property type="taxonomic scope" value="Bacteria"/>
</dbReference>
<accession>F1T493</accession>
<protein>
    <recommendedName>
        <fullName evidence="5">Asp23/Gls24 family envelope stress response protein</fullName>
    </recommendedName>
</protein>
<sequence>MKDQKSACLDTSTQDVSPTLNVEFTDHPLAQNSADKTSEDTVDTLGNQKVDTFATSQDVLDTQKSAEEGTSGTPRTNEAYTNNIHAVTPAETSEVTSDDGAELTDDVEDDTQDSLTFSNGVIEKIVAIAMRDVKDVVGMKGSWFNRVQDVLGASDARKGVTVEVTHDASVRVNISVLIKYGAYAPQVFEDVKEAVVSKVMEMTGLSVAGVNLRIEDVLTPEEYEAQDMTKEHALTLNSDEEKHISA</sequence>
<dbReference type="RefSeq" id="WP_006302661.1">
    <property type="nucleotide sequence ID" value="NZ_ACGK02000001.1"/>
</dbReference>
<dbReference type="AlphaFoldDB" id="F1T493"/>
<feature type="region of interest" description="Disordered" evidence="2">
    <location>
        <begin position="53"/>
        <end position="113"/>
    </location>
</feature>
<dbReference type="OrthoDB" id="3186468at2"/>
<evidence type="ECO:0000313" key="4">
    <source>
        <dbReference type="Proteomes" id="UP000005947"/>
    </source>
</evidence>
<evidence type="ECO:0000313" key="3">
    <source>
        <dbReference type="EMBL" id="EGF23537.1"/>
    </source>
</evidence>
<name>F1T493_9ACTN</name>
<dbReference type="PANTHER" id="PTHR34297">
    <property type="entry name" value="HYPOTHETICAL CYTOSOLIC PROTEIN-RELATED"/>
    <property type="match status" value="1"/>
</dbReference>
<dbReference type="PANTHER" id="PTHR34297:SF3">
    <property type="entry name" value="ALKALINE SHOCK PROTEIN 23"/>
    <property type="match status" value="1"/>
</dbReference>
<dbReference type="EMBL" id="ACGK02000001">
    <property type="protein sequence ID" value="EGF23537.1"/>
    <property type="molecule type" value="Genomic_DNA"/>
</dbReference>
<dbReference type="Pfam" id="PF03780">
    <property type="entry name" value="Asp23"/>
    <property type="match status" value="1"/>
</dbReference>
<evidence type="ECO:0000256" key="1">
    <source>
        <dbReference type="ARBA" id="ARBA00005721"/>
    </source>
</evidence>
<dbReference type="GeneID" id="93210100"/>
<feature type="compositionally biased region" description="Acidic residues" evidence="2">
    <location>
        <begin position="96"/>
        <end position="112"/>
    </location>
</feature>
<dbReference type="InterPro" id="IPR005531">
    <property type="entry name" value="Asp23"/>
</dbReference>
<evidence type="ECO:0008006" key="5">
    <source>
        <dbReference type="Google" id="ProtNLM"/>
    </source>
</evidence>